<dbReference type="PROSITE" id="PS50089">
    <property type="entry name" value="ZF_RING_2"/>
    <property type="match status" value="1"/>
</dbReference>
<evidence type="ECO:0000256" key="6">
    <source>
        <dbReference type="PROSITE-ProRule" id="PRU00047"/>
    </source>
</evidence>
<feature type="region of interest" description="Disordered" evidence="7">
    <location>
        <begin position="1060"/>
        <end position="1099"/>
    </location>
</feature>
<feature type="region of interest" description="Disordered" evidence="7">
    <location>
        <begin position="799"/>
        <end position="830"/>
    </location>
</feature>
<feature type="compositionally biased region" description="Basic and acidic residues" evidence="7">
    <location>
        <begin position="881"/>
        <end position="966"/>
    </location>
</feature>
<evidence type="ECO:0000259" key="10">
    <source>
        <dbReference type="PROSITE" id="PS51282"/>
    </source>
</evidence>
<dbReference type="SMART" id="SM00343">
    <property type="entry name" value="ZnF_C2HC"/>
    <property type="match status" value="1"/>
</dbReference>
<feature type="compositionally biased region" description="Basic residues" evidence="7">
    <location>
        <begin position="663"/>
        <end position="707"/>
    </location>
</feature>
<dbReference type="Gene3D" id="3.30.40.10">
    <property type="entry name" value="Zinc/RING finger domain, C3HC4 (zinc finger)"/>
    <property type="match status" value="1"/>
</dbReference>
<evidence type="ECO:0000259" key="9">
    <source>
        <dbReference type="PROSITE" id="PS50158"/>
    </source>
</evidence>
<dbReference type="PANTHER" id="PTHR15439">
    <property type="entry name" value="RETINOBLASTOMA-BINDING PROTEIN 6"/>
    <property type="match status" value="1"/>
</dbReference>
<proteinExistence type="predicted"/>
<dbReference type="SMART" id="SM01180">
    <property type="entry name" value="DWNN"/>
    <property type="match status" value="1"/>
</dbReference>
<dbReference type="GO" id="GO:0006397">
    <property type="term" value="P:mRNA processing"/>
    <property type="evidence" value="ECO:0007669"/>
    <property type="project" value="InterPro"/>
</dbReference>
<comment type="subcellular location">
    <subcellularLocation>
        <location evidence="1">Nucleus</location>
    </subcellularLocation>
</comment>
<keyword evidence="5" id="KW-0539">Nucleus</keyword>
<keyword evidence="3 6" id="KW-0863">Zinc-finger</keyword>
<name>A0A0V0G6Q4_TRIDM</name>
<dbReference type="GO" id="GO:0008270">
    <property type="term" value="F:zinc ion binding"/>
    <property type="evidence" value="ECO:0007669"/>
    <property type="project" value="UniProtKB-KW"/>
</dbReference>
<feature type="compositionally biased region" description="Basic and acidic residues" evidence="7">
    <location>
        <begin position="1119"/>
        <end position="1209"/>
    </location>
</feature>
<feature type="compositionally biased region" description="Basic residues" evidence="7">
    <location>
        <begin position="1416"/>
        <end position="1436"/>
    </location>
</feature>
<dbReference type="EMBL" id="GECL01003159">
    <property type="protein sequence ID" value="JAP02965.1"/>
    <property type="molecule type" value="Transcribed_RNA"/>
</dbReference>
<dbReference type="GO" id="GO:0005634">
    <property type="term" value="C:nucleus"/>
    <property type="evidence" value="ECO:0007669"/>
    <property type="project" value="UniProtKB-SubCell"/>
</dbReference>
<feature type="region of interest" description="Disordered" evidence="7">
    <location>
        <begin position="1111"/>
        <end position="1248"/>
    </location>
</feature>
<dbReference type="Gene3D" id="3.10.20.90">
    <property type="entry name" value="Phosphatidylinositol 3-kinase Catalytic Subunit, Chain A, domain 1"/>
    <property type="match status" value="1"/>
</dbReference>
<reference evidence="11" key="1">
    <citation type="journal article" date="2018" name="J. Proteomics">
        <title>Exploring the molecular complexity of Triatoma dimidiata sialome.</title>
        <authorList>
            <person name="Santiago P.B."/>
            <person name="de Araujo C.N."/>
            <person name="Charneau S."/>
            <person name="Bastos I.M.D."/>
            <person name="Assumpcao T.C.F."/>
            <person name="Queiroz R.M.L."/>
            <person name="Praca Y.R."/>
            <person name="Cordeiro T.M."/>
            <person name="Garcia C.H.S."/>
            <person name="da Silva I.G."/>
            <person name="Raiol T."/>
            <person name="Motta F.N."/>
            <person name="de Araujo Oliveira J.V."/>
            <person name="de Sousa M.V."/>
            <person name="Ribeiro J.M.C."/>
            <person name="de Santana J.M."/>
        </authorList>
    </citation>
    <scope>NUCLEOTIDE SEQUENCE</scope>
    <source>
        <strain evidence="11">Santander</strain>
        <tissue evidence="11">Salivary glands</tissue>
    </source>
</reference>
<keyword evidence="4" id="KW-0862">Zinc</keyword>
<dbReference type="PANTHER" id="PTHR15439:SF0">
    <property type="entry name" value="CELL DIVISION CYCLE AND APOPTOSIS REGULATOR PROTEIN 1-RELATED"/>
    <property type="match status" value="1"/>
</dbReference>
<dbReference type="PROSITE" id="PS51282">
    <property type="entry name" value="DWNN"/>
    <property type="match status" value="1"/>
</dbReference>
<dbReference type="CDD" id="cd16620">
    <property type="entry name" value="vRING-HC-C4C4_RBBP6"/>
    <property type="match status" value="1"/>
</dbReference>
<evidence type="ECO:0000256" key="5">
    <source>
        <dbReference type="ARBA" id="ARBA00023242"/>
    </source>
</evidence>
<dbReference type="PROSITE" id="PS50158">
    <property type="entry name" value="ZF_CCHC"/>
    <property type="match status" value="1"/>
</dbReference>
<feature type="region of interest" description="Disordered" evidence="7">
    <location>
        <begin position="424"/>
        <end position="448"/>
    </location>
</feature>
<dbReference type="InterPro" id="IPR036875">
    <property type="entry name" value="Znf_CCHC_sf"/>
</dbReference>
<dbReference type="InterPro" id="IPR013083">
    <property type="entry name" value="Znf_RING/FYVE/PHD"/>
</dbReference>
<feature type="domain" description="CCHC-type" evidence="9">
    <location>
        <begin position="164"/>
        <end position="179"/>
    </location>
</feature>
<dbReference type="InterPro" id="IPR014891">
    <property type="entry name" value="DWNN_domain"/>
</dbReference>
<feature type="compositionally biased region" description="Basic and acidic residues" evidence="7">
    <location>
        <begin position="1218"/>
        <end position="1232"/>
    </location>
</feature>
<feature type="compositionally biased region" description="Polar residues" evidence="7">
    <location>
        <begin position="435"/>
        <end position="446"/>
    </location>
</feature>
<feature type="region of interest" description="Disordered" evidence="7">
    <location>
        <begin position="881"/>
        <end position="1019"/>
    </location>
</feature>
<sequence>MSVHYKFKSALSYDTITFDGLHISVRDLKKAILQQKQIGKATDFDLQITNAQSNEVYEDENVLIPKNSSLVVVRIPLTSQQKKAWEKSDILPSSGIKAGQGDITDPIVNRLAKTVDLANVEASEADKIQAAITQSTLDYDPSKYYSYVRIKGSNQVGDLPPNYRCYKCLQPGHWIKDCKLNAQQDALEIKKSTGIPRSFMVPVEGPEVPGAMMTPTGQFAVPSIEHEARREPIRKPTEPVIIEKPTIPSDLVCGVCKDLLSDAVLIPCCGNSFCDECIRNVLLESEDHQCPDCREKDVSPDTLIPNRFLRTAVGKFLNKTGYVRVTPATTSTKVSTPTPSSASLTTNTAPAQASAAIVASAIENNSNDTGGVAIVTAAPNPIAVTTSTDVKMTSNAYPAPKEVFEQSKESVKSEYSDDLVFVEDSRTSSTTSTTNIPTVGPNSHPTGNAIPSIIPAPVPNNIPNIPYNNSGRPIRNIAVHKCPPLNPKFPIKTEVDPALLVRKEKPAFTTHNRPDRSGTPTVDERNHSVEPTHVQQQFLIESLAAPQHQPIPPLTAPPPLYGQCSSYMYPRPLHYSVPPPRAPDVIPYPPGVDEPRITHHYRGNAYHRPRPQRPPYRPHSPANGALPMGTIVEDPMEMFEKFMREKERRSARRPSRSISKSYSRSRSRSPRSRGRSRSRSRSRSRTRSRTRSRSRSIIHRHRTRSRSRSVSISRSRSRSGRSRTLSRSTSRDRHYSPSRRREDRRLPESRSSPHHAPPRQTSPPPRYYSQRYKEELYYYNKVRGRFSKAQEYFAPDYSRHGDRYESRYSGGRDRERDRSERDRGSDRRYDKRYEDSYDSADYSIREAAARDWEKTRDRELELRERERQAEYYREDHRIDKHRKREESGRGRPVETIEGTREARPSPADLIDRDRVLVDLKREPSTEVERKLPPKSPERDKHSDREKHSERDKHSDREKHVERDKKNKEKKKKKKDEEKKKKKKKSKEKGDKKESTPADSTTSQTVTEKEDIDEQSKAVDEPIVAAIDELYGDLDVNVDQSVVDNYSKILEERIDHETDKDVVLAPLPELSKWEKDDEMPTPTEENNAQGAEQNKQVTSEVLKRAENVLFKKSVNPLLKQTDKKPERKIEVRVKEKERPEKEIEKPREKVVEKEREPERYKDKMVDRDSERHRDRERDRDRERERERHKSSSNRNIDRELVERQTNKEAPRSVALQVKTEVHHDRNRSSDKFTKGQPLKPSPVRISAKERLGDKIEDKLVVKRELKGDRREIKIEKVSKSVMKKENKDGRDEEKRQEAAHGENANTGIDKKENNAVDEEFIPDYEKLEPDEGELLTAVRKRSASHESITNEQKKLKIQEVLKQVVSSDDSDDSSDESEKRRRRKKKKKHKSKKKRRRHSSSDSDSSSSSSDSEVEKKRKKHKHKSHKKSKKKKKSKK</sequence>
<feature type="region of interest" description="Disordered" evidence="7">
    <location>
        <begin position="1270"/>
        <end position="1436"/>
    </location>
</feature>
<dbReference type="SUPFAM" id="SSF57850">
    <property type="entry name" value="RING/U-box"/>
    <property type="match status" value="1"/>
</dbReference>
<feature type="compositionally biased region" description="Basic residues" evidence="7">
    <location>
        <begin position="967"/>
        <end position="986"/>
    </location>
</feature>
<dbReference type="SMART" id="SM00184">
    <property type="entry name" value="RING"/>
    <property type="match status" value="1"/>
</dbReference>
<evidence type="ECO:0000313" key="11">
    <source>
        <dbReference type="EMBL" id="JAP02965.1"/>
    </source>
</evidence>
<organism evidence="11">
    <name type="scientific">Triatoma dimidiata</name>
    <name type="common">Kissing bug</name>
    <name type="synonym">Meccus dimidiatus</name>
    <dbReference type="NCBI Taxonomy" id="72491"/>
    <lineage>
        <taxon>Eukaryota</taxon>
        <taxon>Metazoa</taxon>
        <taxon>Ecdysozoa</taxon>
        <taxon>Arthropoda</taxon>
        <taxon>Hexapoda</taxon>
        <taxon>Insecta</taxon>
        <taxon>Pterygota</taxon>
        <taxon>Neoptera</taxon>
        <taxon>Paraneoptera</taxon>
        <taxon>Hemiptera</taxon>
        <taxon>Heteroptera</taxon>
        <taxon>Panheteroptera</taxon>
        <taxon>Cimicomorpha</taxon>
        <taxon>Reduviidae</taxon>
        <taxon>Triatominae</taxon>
        <taxon>Triatoma</taxon>
    </lineage>
</organism>
<dbReference type="FunFam" id="3.10.20.90:FF:000070">
    <property type="entry name" value="E3 ubiquitin-protein ligase RBBP6 isoform X2"/>
    <property type="match status" value="1"/>
</dbReference>
<accession>A0A0V0G6Q4</accession>
<feature type="compositionally biased region" description="Polar residues" evidence="7">
    <location>
        <begin position="1082"/>
        <end position="1098"/>
    </location>
</feature>
<dbReference type="Pfam" id="PF13923">
    <property type="entry name" value="zf-C3HC4_2"/>
    <property type="match status" value="1"/>
</dbReference>
<feature type="compositionally biased region" description="Polar residues" evidence="7">
    <location>
        <begin position="996"/>
        <end position="1005"/>
    </location>
</feature>
<evidence type="ECO:0000256" key="3">
    <source>
        <dbReference type="ARBA" id="ARBA00022771"/>
    </source>
</evidence>
<protein>
    <submittedName>
        <fullName evidence="11">Putative e3 ubiquitin-protein ligase rbbp6</fullName>
    </submittedName>
</protein>
<dbReference type="GO" id="GO:0006511">
    <property type="term" value="P:ubiquitin-dependent protein catabolic process"/>
    <property type="evidence" value="ECO:0007669"/>
    <property type="project" value="TreeGrafter"/>
</dbReference>
<dbReference type="GO" id="GO:0003676">
    <property type="term" value="F:nucleic acid binding"/>
    <property type="evidence" value="ECO:0007669"/>
    <property type="project" value="InterPro"/>
</dbReference>
<dbReference type="Pfam" id="PF08783">
    <property type="entry name" value="DWNN"/>
    <property type="match status" value="1"/>
</dbReference>
<dbReference type="GO" id="GO:0061630">
    <property type="term" value="F:ubiquitin protein ligase activity"/>
    <property type="evidence" value="ECO:0007669"/>
    <property type="project" value="InterPro"/>
</dbReference>
<feature type="compositionally biased region" description="Low complexity" evidence="7">
    <location>
        <begin position="1401"/>
        <end position="1410"/>
    </location>
</feature>
<feature type="domain" description="RING-type" evidence="8">
    <location>
        <begin position="253"/>
        <end position="294"/>
    </location>
</feature>
<dbReference type="InterPro" id="IPR001878">
    <property type="entry name" value="Znf_CCHC"/>
</dbReference>
<dbReference type="Pfam" id="PF00098">
    <property type="entry name" value="zf-CCHC"/>
    <property type="match status" value="1"/>
</dbReference>
<feature type="compositionally biased region" description="Basic and acidic residues" evidence="7">
    <location>
        <begin position="1270"/>
        <end position="1299"/>
    </location>
</feature>
<feature type="domain" description="DWNN" evidence="10">
    <location>
        <begin position="3"/>
        <end position="76"/>
    </location>
</feature>
<keyword evidence="2" id="KW-0479">Metal-binding</keyword>
<evidence type="ECO:0000259" key="8">
    <source>
        <dbReference type="PROSITE" id="PS50089"/>
    </source>
</evidence>
<dbReference type="InterPro" id="IPR033489">
    <property type="entry name" value="RBBP6"/>
</dbReference>
<dbReference type="GO" id="GO:0016567">
    <property type="term" value="P:protein ubiquitination"/>
    <property type="evidence" value="ECO:0007669"/>
    <property type="project" value="InterPro"/>
</dbReference>
<feature type="compositionally biased region" description="Basic and acidic residues" evidence="7">
    <location>
        <begin position="729"/>
        <end position="748"/>
    </location>
</feature>
<evidence type="ECO:0000256" key="4">
    <source>
        <dbReference type="ARBA" id="ARBA00022833"/>
    </source>
</evidence>
<evidence type="ECO:0000256" key="2">
    <source>
        <dbReference type="ARBA" id="ARBA00022723"/>
    </source>
</evidence>
<evidence type="ECO:0000256" key="1">
    <source>
        <dbReference type="ARBA" id="ARBA00004123"/>
    </source>
</evidence>
<dbReference type="InterPro" id="IPR001841">
    <property type="entry name" value="Znf_RING"/>
</dbReference>
<dbReference type="Gene3D" id="4.10.60.10">
    <property type="entry name" value="Zinc finger, CCHC-type"/>
    <property type="match status" value="1"/>
</dbReference>
<feature type="compositionally biased region" description="Basic residues" evidence="7">
    <location>
        <begin position="1379"/>
        <end position="1397"/>
    </location>
</feature>
<evidence type="ECO:0000256" key="7">
    <source>
        <dbReference type="SAM" id="MobiDB-lite"/>
    </source>
</evidence>
<feature type="region of interest" description="Disordered" evidence="7">
    <location>
        <begin position="644"/>
        <end position="770"/>
    </location>
</feature>
<feature type="region of interest" description="Disordered" evidence="7">
    <location>
        <begin position="604"/>
        <end position="629"/>
    </location>
</feature>
<dbReference type="SUPFAM" id="SSF57756">
    <property type="entry name" value="Retrovirus zinc finger-like domains"/>
    <property type="match status" value="1"/>
</dbReference>